<accession>A0ABW7VFU5</accession>
<evidence type="ECO:0000313" key="2">
    <source>
        <dbReference type="Proteomes" id="UP001611397"/>
    </source>
</evidence>
<protein>
    <submittedName>
        <fullName evidence="1">Uncharacterized protein</fullName>
    </submittedName>
</protein>
<comment type="caution">
    <text evidence="1">The sequence shown here is derived from an EMBL/GenBank/DDBJ whole genome shotgun (WGS) entry which is preliminary data.</text>
</comment>
<evidence type="ECO:0000313" key="1">
    <source>
        <dbReference type="EMBL" id="MFI2160229.1"/>
    </source>
</evidence>
<sequence length="51" mass="5516">MDVNEKIARDAYQVAEVQDVPGWMAFDADRLAREGAVLGEAALSCSVSWAC</sequence>
<keyword evidence="2" id="KW-1185">Reference proteome</keyword>
<dbReference type="Proteomes" id="UP001611397">
    <property type="component" value="Unassembled WGS sequence"/>
</dbReference>
<gene>
    <name evidence="1" type="ORF">ACH49L_31805</name>
</gene>
<dbReference type="RefSeq" id="WP_014669851.1">
    <property type="nucleotide sequence ID" value="NZ_JBIRUT010000008.1"/>
</dbReference>
<reference evidence="1 2" key="1">
    <citation type="submission" date="2024-10" db="EMBL/GenBank/DDBJ databases">
        <title>The Natural Products Discovery Center: Release of the First 8490 Sequenced Strains for Exploring Actinobacteria Biosynthetic Diversity.</title>
        <authorList>
            <person name="Kalkreuter E."/>
            <person name="Kautsar S.A."/>
            <person name="Yang D."/>
            <person name="Bader C.D."/>
            <person name="Teijaro C.N."/>
            <person name="Fluegel L."/>
            <person name="Davis C.M."/>
            <person name="Simpson J.R."/>
            <person name="Lauterbach L."/>
            <person name="Steele A.D."/>
            <person name="Gui C."/>
            <person name="Meng S."/>
            <person name="Li G."/>
            <person name="Viehrig K."/>
            <person name="Ye F."/>
            <person name="Su P."/>
            <person name="Kiefer A.F."/>
            <person name="Nichols A."/>
            <person name="Cepeda A.J."/>
            <person name="Yan W."/>
            <person name="Fan B."/>
            <person name="Jiang Y."/>
            <person name="Adhikari A."/>
            <person name="Zheng C.-J."/>
            <person name="Schuster L."/>
            <person name="Cowan T.M."/>
            <person name="Smanski M.J."/>
            <person name="Chevrette M.G."/>
            <person name="De Carvalho L.P.S."/>
            <person name="Shen B."/>
        </authorList>
    </citation>
    <scope>NUCLEOTIDE SEQUENCE [LARGE SCALE GENOMIC DNA]</scope>
    <source>
        <strain evidence="1 2">NPDC020295</strain>
    </source>
</reference>
<organism evidence="1 2">
    <name type="scientific">Streptomyces olivaceoviridis</name>
    <name type="common">Streptomyces corchorusii</name>
    <dbReference type="NCBI Taxonomy" id="1921"/>
    <lineage>
        <taxon>Bacteria</taxon>
        <taxon>Bacillati</taxon>
        <taxon>Actinomycetota</taxon>
        <taxon>Actinomycetes</taxon>
        <taxon>Kitasatosporales</taxon>
        <taxon>Streptomycetaceae</taxon>
        <taxon>Streptomyces</taxon>
    </lineage>
</organism>
<name>A0ABW7VFU5_STROI</name>
<proteinExistence type="predicted"/>
<dbReference type="EMBL" id="JBIRWM010000018">
    <property type="protein sequence ID" value="MFI2160229.1"/>
    <property type="molecule type" value="Genomic_DNA"/>
</dbReference>